<feature type="transmembrane region" description="Helical" evidence="5">
    <location>
        <begin position="124"/>
        <end position="144"/>
    </location>
</feature>
<dbReference type="InterPro" id="IPR008253">
    <property type="entry name" value="Marvel"/>
</dbReference>
<keyword evidence="8" id="KW-1185">Reference proteome</keyword>
<evidence type="ECO:0000313" key="7">
    <source>
        <dbReference type="EMBL" id="KZF20681.1"/>
    </source>
</evidence>
<dbReference type="OrthoDB" id="2117453at2759"/>
<name>A0A165F808_XYLHT</name>
<accession>A0A165F808</accession>
<proteinExistence type="predicted"/>
<evidence type="ECO:0000259" key="6">
    <source>
        <dbReference type="Pfam" id="PF01284"/>
    </source>
</evidence>
<dbReference type="EMBL" id="KV407462">
    <property type="protein sequence ID" value="KZF20681.1"/>
    <property type="molecule type" value="Genomic_DNA"/>
</dbReference>
<keyword evidence="3 5" id="KW-1133">Transmembrane helix</keyword>
<feature type="transmembrane region" description="Helical" evidence="5">
    <location>
        <begin position="15"/>
        <end position="36"/>
    </location>
</feature>
<keyword evidence="2 5" id="KW-0812">Transmembrane</keyword>
<dbReference type="InParanoid" id="A0A165F808"/>
<evidence type="ECO:0000256" key="1">
    <source>
        <dbReference type="ARBA" id="ARBA00004141"/>
    </source>
</evidence>
<dbReference type="AlphaFoldDB" id="A0A165F808"/>
<protein>
    <recommendedName>
        <fullName evidence="6">MARVEL domain-containing protein</fullName>
    </recommendedName>
</protein>
<sequence>MAVTEHSMILFPLRILQFLFALIVAGTIGYGVHWYNQGASNSPASMNFLLFNCAWTFLIILYAILGPIFLSSLADTTHAYAIFAIDVVTMIFWFAGFIALAVFLGDLDFCIGTVCPDLRAGCVFAAFEWVLFVVSSVISGIRAFRARGAAAPKPATQLNTL</sequence>
<dbReference type="STRING" id="1328760.A0A165F808"/>
<dbReference type="PANTHER" id="PTHR37451">
    <property type="entry name" value="MARVEL DOMAIN"/>
    <property type="match status" value="1"/>
</dbReference>
<feature type="domain" description="MARVEL" evidence="6">
    <location>
        <begin position="10"/>
        <end position="137"/>
    </location>
</feature>
<evidence type="ECO:0000256" key="4">
    <source>
        <dbReference type="ARBA" id="ARBA00023136"/>
    </source>
</evidence>
<evidence type="ECO:0000256" key="2">
    <source>
        <dbReference type="ARBA" id="ARBA00022692"/>
    </source>
</evidence>
<keyword evidence="4 5" id="KW-0472">Membrane</keyword>
<evidence type="ECO:0000313" key="8">
    <source>
        <dbReference type="Proteomes" id="UP000076632"/>
    </source>
</evidence>
<dbReference type="Proteomes" id="UP000076632">
    <property type="component" value="Unassembled WGS sequence"/>
</dbReference>
<evidence type="ECO:0000256" key="5">
    <source>
        <dbReference type="SAM" id="Phobius"/>
    </source>
</evidence>
<feature type="transmembrane region" description="Helical" evidence="5">
    <location>
        <begin position="82"/>
        <end position="104"/>
    </location>
</feature>
<dbReference type="Pfam" id="PF01284">
    <property type="entry name" value="MARVEL"/>
    <property type="match status" value="1"/>
</dbReference>
<dbReference type="RefSeq" id="XP_018186236.1">
    <property type="nucleotide sequence ID" value="XM_018335348.1"/>
</dbReference>
<organism evidence="7 8">
    <name type="scientific">Xylona heveae (strain CBS 132557 / TC161)</name>
    <dbReference type="NCBI Taxonomy" id="1328760"/>
    <lineage>
        <taxon>Eukaryota</taxon>
        <taxon>Fungi</taxon>
        <taxon>Dikarya</taxon>
        <taxon>Ascomycota</taxon>
        <taxon>Pezizomycotina</taxon>
        <taxon>Xylonomycetes</taxon>
        <taxon>Xylonales</taxon>
        <taxon>Xylonaceae</taxon>
        <taxon>Xylona</taxon>
    </lineage>
</organism>
<feature type="transmembrane region" description="Helical" evidence="5">
    <location>
        <begin position="48"/>
        <end position="70"/>
    </location>
</feature>
<dbReference type="OMA" id="ITTIFWF"/>
<dbReference type="GeneID" id="28900485"/>
<dbReference type="PANTHER" id="PTHR37451:SF1">
    <property type="entry name" value="MARVEL DOMAIN-CONTAINING PROTEIN"/>
    <property type="match status" value="1"/>
</dbReference>
<dbReference type="GO" id="GO:0016020">
    <property type="term" value="C:membrane"/>
    <property type="evidence" value="ECO:0007669"/>
    <property type="project" value="UniProtKB-SubCell"/>
</dbReference>
<comment type="subcellular location">
    <subcellularLocation>
        <location evidence="1">Membrane</location>
        <topology evidence="1">Multi-pass membrane protein</topology>
    </subcellularLocation>
</comment>
<reference evidence="7 8" key="1">
    <citation type="journal article" date="2016" name="Fungal Biol.">
        <title>The genome of Xylona heveae provides a window into fungal endophytism.</title>
        <authorList>
            <person name="Gazis R."/>
            <person name="Kuo A."/>
            <person name="Riley R."/>
            <person name="LaButti K."/>
            <person name="Lipzen A."/>
            <person name="Lin J."/>
            <person name="Amirebrahimi M."/>
            <person name="Hesse C.N."/>
            <person name="Spatafora J.W."/>
            <person name="Henrissat B."/>
            <person name="Hainaut M."/>
            <person name="Grigoriev I.V."/>
            <person name="Hibbett D.S."/>
        </authorList>
    </citation>
    <scope>NUCLEOTIDE SEQUENCE [LARGE SCALE GENOMIC DNA]</scope>
    <source>
        <strain evidence="7 8">TC161</strain>
    </source>
</reference>
<evidence type="ECO:0000256" key="3">
    <source>
        <dbReference type="ARBA" id="ARBA00022989"/>
    </source>
</evidence>
<gene>
    <name evidence="7" type="ORF">L228DRAFT_269975</name>
</gene>